<protein>
    <submittedName>
        <fullName evidence="1">Uncharacterized protein</fullName>
    </submittedName>
</protein>
<proteinExistence type="predicted"/>
<dbReference type="AlphaFoldDB" id="A0A550BW44"/>
<accession>A0A550BW44</accession>
<evidence type="ECO:0000313" key="1">
    <source>
        <dbReference type="EMBL" id="TRM56745.1"/>
    </source>
</evidence>
<reference evidence="1 2" key="1">
    <citation type="journal article" date="2019" name="New Phytol.">
        <title>Comparative genomics reveals unique wood-decay strategies and fruiting body development in the Schizophyllaceae.</title>
        <authorList>
            <person name="Almasi E."/>
            <person name="Sahu N."/>
            <person name="Krizsan K."/>
            <person name="Balint B."/>
            <person name="Kovacs G.M."/>
            <person name="Kiss B."/>
            <person name="Cseklye J."/>
            <person name="Drula E."/>
            <person name="Henrissat B."/>
            <person name="Nagy I."/>
            <person name="Chovatia M."/>
            <person name="Adam C."/>
            <person name="LaButti K."/>
            <person name="Lipzen A."/>
            <person name="Riley R."/>
            <person name="Grigoriev I.V."/>
            <person name="Nagy L.G."/>
        </authorList>
    </citation>
    <scope>NUCLEOTIDE SEQUENCE [LARGE SCALE GENOMIC DNA]</scope>
    <source>
        <strain evidence="1 2">NL-1724</strain>
    </source>
</reference>
<organism evidence="1 2">
    <name type="scientific">Schizophyllum amplum</name>
    <dbReference type="NCBI Taxonomy" id="97359"/>
    <lineage>
        <taxon>Eukaryota</taxon>
        <taxon>Fungi</taxon>
        <taxon>Dikarya</taxon>
        <taxon>Basidiomycota</taxon>
        <taxon>Agaricomycotina</taxon>
        <taxon>Agaricomycetes</taxon>
        <taxon>Agaricomycetidae</taxon>
        <taxon>Agaricales</taxon>
        <taxon>Schizophyllaceae</taxon>
        <taxon>Schizophyllum</taxon>
    </lineage>
</organism>
<sequence length="337" mass="37974">MRGETDAAPRTRVRAAEARWVRNAAISRGNVRLTENLMDPSLVNNVSSASVSFDRRGCSTMSDQADGRLEGHPLAVAFYSNADWRETRSGMIETLQVLAKDVIAQLHSLTWSLPLGSPSTHPTIEGTRVIFYITPQFLPELDIAAQVRVLNLLQSFAETTGVKAPVHFNSIKRMAFDWRDKRERRNSVESPESVAARATRVLSDTIRKIARTSIIRTPSATAQDPQERAGRAEAAALASAGEVETRRRRVADLEAETQYLHSQCTDNDFLINVWREDYISQNLGSIVPHLMRVYLEVEVDGWRDVFASWGISRYQLDELWAHALHDARHLSDRVGYY</sequence>
<dbReference type="Proteomes" id="UP000320762">
    <property type="component" value="Unassembled WGS sequence"/>
</dbReference>
<gene>
    <name evidence="1" type="ORF">BD626DRAFT_541035</name>
</gene>
<name>A0A550BW44_9AGAR</name>
<comment type="caution">
    <text evidence="1">The sequence shown here is derived from an EMBL/GenBank/DDBJ whole genome shotgun (WGS) entry which is preliminary data.</text>
</comment>
<keyword evidence="2" id="KW-1185">Reference proteome</keyword>
<dbReference type="EMBL" id="VDMD01000060">
    <property type="protein sequence ID" value="TRM56745.1"/>
    <property type="molecule type" value="Genomic_DNA"/>
</dbReference>
<evidence type="ECO:0000313" key="2">
    <source>
        <dbReference type="Proteomes" id="UP000320762"/>
    </source>
</evidence>